<dbReference type="GO" id="GO:0009103">
    <property type="term" value="P:lipopolysaccharide biosynthetic process"/>
    <property type="evidence" value="ECO:0007669"/>
    <property type="project" value="UniProtKB-UniRule"/>
</dbReference>
<dbReference type="KEGG" id="bbh:BN112_1510"/>
<dbReference type="EMBL" id="HE965806">
    <property type="protein sequence ID" value="CCJ53427.1"/>
    <property type="molecule type" value="Genomic_DNA"/>
</dbReference>
<evidence type="ECO:0000256" key="2">
    <source>
        <dbReference type="ARBA" id="ARBA00022679"/>
    </source>
</evidence>
<comment type="similarity">
    <text evidence="5">Belongs to the KdsB family.</text>
</comment>
<dbReference type="GO" id="GO:0016020">
    <property type="term" value="C:membrane"/>
    <property type="evidence" value="ECO:0007669"/>
    <property type="project" value="UniProtKB-SubCell"/>
</dbReference>
<dbReference type="OrthoDB" id="9815559at2"/>
<dbReference type="HOGENOM" id="CLU_065038_1_0_4"/>
<dbReference type="InterPro" id="IPR029044">
    <property type="entry name" value="Nucleotide-diphossugar_trans"/>
</dbReference>
<dbReference type="NCBIfam" id="NF003952">
    <property type="entry name" value="PRK05450.1-5"/>
    <property type="match status" value="1"/>
</dbReference>
<comment type="subcellular location">
    <subcellularLocation>
        <location evidence="5">Cytoplasm</location>
    </subcellularLocation>
    <subcellularLocation>
        <location evidence="1">Membrane</location>
    </subcellularLocation>
</comment>
<keyword evidence="3 5" id="KW-0548">Nucleotidyltransferase</keyword>
<evidence type="ECO:0000313" key="6">
    <source>
        <dbReference type="EMBL" id="CCJ53427.1"/>
    </source>
</evidence>
<organism evidence="6 7">
    <name type="scientific">Bordetella bronchiseptica 253</name>
    <dbReference type="NCBI Taxonomy" id="568707"/>
    <lineage>
        <taxon>Bacteria</taxon>
        <taxon>Pseudomonadati</taxon>
        <taxon>Pseudomonadota</taxon>
        <taxon>Betaproteobacteria</taxon>
        <taxon>Burkholderiales</taxon>
        <taxon>Alcaligenaceae</taxon>
        <taxon>Bordetella</taxon>
    </lineage>
</organism>
<reference evidence="6 7" key="1">
    <citation type="journal article" date="2012" name="BMC Genomics">
        <title>Comparative genomics of the classical Bordetella subspecies: the evolution and exchange of virulence-associated diversity amongst closely related pathogens.</title>
        <authorList>
            <person name="Park J."/>
            <person name="Zhang Y."/>
            <person name="Buboltz A.M."/>
            <person name="Zhang X."/>
            <person name="Schuster S.C."/>
            <person name="Ahuja U."/>
            <person name="Liu M."/>
            <person name="Miller J.F."/>
            <person name="Sebaihia M."/>
            <person name="Bentley S.D."/>
            <person name="Parkhill J."/>
            <person name="Harvill E.T."/>
        </authorList>
    </citation>
    <scope>NUCLEOTIDE SEQUENCE [LARGE SCALE GENOMIC DNA]</scope>
    <source>
        <strain evidence="6 7">253</strain>
    </source>
</reference>
<keyword evidence="5" id="KW-0963">Cytoplasm</keyword>
<comment type="pathway">
    <text evidence="5">Nucleotide-sugar biosynthesis; CMP-3-deoxy-D-manno-octulosonate biosynthesis; CMP-3-deoxy-D-manno-octulosonate from 3-deoxy-D-manno-octulosonate and CTP: step 1/1.</text>
</comment>
<dbReference type="FunFam" id="3.90.550.10:FF:000011">
    <property type="entry name" value="3-deoxy-manno-octulosonate cytidylyltransferase"/>
    <property type="match status" value="1"/>
</dbReference>
<comment type="catalytic activity">
    <reaction evidence="5">
        <text>3-deoxy-alpha-D-manno-oct-2-ulosonate + CTP = CMP-3-deoxy-beta-D-manno-octulosonate + diphosphate</text>
        <dbReference type="Rhea" id="RHEA:23448"/>
        <dbReference type="ChEBI" id="CHEBI:33019"/>
        <dbReference type="ChEBI" id="CHEBI:37563"/>
        <dbReference type="ChEBI" id="CHEBI:85986"/>
        <dbReference type="ChEBI" id="CHEBI:85987"/>
        <dbReference type="EC" id="2.7.7.38"/>
    </reaction>
</comment>
<dbReference type="SUPFAM" id="SSF53448">
    <property type="entry name" value="Nucleotide-diphospho-sugar transferases"/>
    <property type="match status" value="1"/>
</dbReference>
<dbReference type="UniPathway" id="UPA00358">
    <property type="reaction ID" value="UER00476"/>
</dbReference>
<dbReference type="InterPro" id="IPR004528">
    <property type="entry name" value="KdsB"/>
</dbReference>
<sequence>MSFTVLIPARLASTRLPDKPLADIAGKPMVVRVAERAALSGAERVMIATDDARVQHAAAGHGHAAILTRPDHPTGTDRLSEAVDALGLPDDAIVVNVQGDEPLIEPALIDAVAAQLVAAPHADIATCACPLADAEALFNPNVVKVVCAADRRALYFSRAPIPWARDALAGGARVLAPGLPAWHHIGIYAYRVAFLRRFPTLAQGQLERYESLEQLRAMEHGHVIVVHHTDSAPAAGVDTPADLERARAAYAHRL</sequence>
<dbReference type="Gene3D" id="3.90.550.10">
    <property type="entry name" value="Spore Coat Polysaccharide Biosynthesis Protein SpsA, Chain A"/>
    <property type="match status" value="1"/>
</dbReference>
<comment type="function">
    <text evidence="5">Activates KDO (a required 8-carbon sugar) for incorporation into bacterial lipopolysaccharide in Gram-negative bacteria.</text>
</comment>
<gene>
    <name evidence="5" type="primary">kdsB</name>
    <name evidence="6" type="ORF">BN112_1510</name>
</gene>
<dbReference type="PANTHER" id="PTHR42866:SF2">
    <property type="entry name" value="3-DEOXY-MANNO-OCTULOSONATE CYTIDYLYLTRANSFERASE, MITOCHONDRIAL"/>
    <property type="match status" value="1"/>
</dbReference>
<dbReference type="Proteomes" id="UP000007564">
    <property type="component" value="Chromosome"/>
</dbReference>
<keyword evidence="4 5" id="KW-0448">Lipopolysaccharide biosynthesis</keyword>
<proteinExistence type="inferred from homology"/>
<dbReference type="GO" id="GO:0033468">
    <property type="term" value="P:CMP-keto-3-deoxy-D-manno-octulosonic acid biosynthetic process"/>
    <property type="evidence" value="ECO:0007669"/>
    <property type="project" value="UniProtKB-UniRule"/>
</dbReference>
<dbReference type="EC" id="2.7.7.38" evidence="5"/>
<evidence type="ECO:0000256" key="5">
    <source>
        <dbReference type="HAMAP-Rule" id="MF_00057"/>
    </source>
</evidence>
<name>A0A0C6P5G3_BORBO</name>
<dbReference type="NCBIfam" id="NF009905">
    <property type="entry name" value="PRK13368.1"/>
    <property type="match status" value="1"/>
</dbReference>
<dbReference type="NCBIfam" id="NF003950">
    <property type="entry name" value="PRK05450.1-3"/>
    <property type="match status" value="1"/>
</dbReference>
<dbReference type="Pfam" id="PF02348">
    <property type="entry name" value="CTP_transf_3"/>
    <property type="match status" value="1"/>
</dbReference>
<evidence type="ECO:0000256" key="3">
    <source>
        <dbReference type="ARBA" id="ARBA00022695"/>
    </source>
</evidence>
<dbReference type="HAMAP" id="MF_00057">
    <property type="entry name" value="KdsB"/>
    <property type="match status" value="1"/>
</dbReference>
<dbReference type="GO" id="GO:0005829">
    <property type="term" value="C:cytosol"/>
    <property type="evidence" value="ECO:0007669"/>
    <property type="project" value="TreeGrafter"/>
</dbReference>
<evidence type="ECO:0000256" key="1">
    <source>
        <dbReference type="ARBA" id="ARBA00004370"/>
    </source>
</evidence>
<keyword evidence="2 5" id="KW-0808">Transferase</keyword>
<evidence type="ECO:0000313" key="7">
    <source>
        <dbReference type="Proteomes" id="UP000007564"/>
    </source>
</evidence>
<dbReference type="RefSeq" id="WP_015064093.1">
    <property type="nucleotide sequence ID" value="NC_019382.1"/>
</dbReference>
<dbReference type="GO" id="GO:0008690">
    <property type="term" value="F:3-deoxy-manno-octulosonate cytidylyltransferase activity"/>
    <property type="evidence" value="ECO:0007669"/>
    <property type="project" value="UniProtKB-UniRule"/>
</dbReference>
<dbReference type="NCBIfam" id="TIGR00466">
    <property type="entry name" value="kdsB"/>
    <property type="match status" value="1"/>
</dbReference>
<accession>A0A0C6P5G3</accession>
<dbReference type="CDD" id="cd02517">
    <property type="entry name" value="CMP-KDO-Synthetase"/>
    <property type="match status" value="1"/>
</dbReference>
<dbReference type="PANTHER" id="PTHR42866">
    <property type="entry name" value="3-DEOXY-MANNO-OCTULOSONATE CYTIDYLYLTRANSFERASE"/>
    <property type="match status" value="1"/>
</dbReference>
<protein>
    <recommendedName>
        <fullName evidence="5">3-deoxy-manno-octulosonate cytidylyltransferase</fullName>
        <ecNumber evidence="5">2.7.7.38</ecNumber>
    </recommendedName>
    <alternativeName>
        <fullName evidence="5">CMP-2-keto-3-deoxyoctulosonic acid synthase</fullName>
        <shortName evidence="5">CKS</shortName>
        <shortName evidence="5">CMP-KDO synthase</shortName>
    </alternativeName>
</protein>
<dbReference type="InterPro" id="IPR003329">
    <property type="entry name" value="Cytidylyl_trans"/>
</dbReference>
<evidence type="ECO:0000256" key="4">
    <source>
        <dbReference type="ARBA" id="ARBA00022985"/>
    </source>
</evidence>
<dbReference type="AlphaFoldDB" id="A0A0C6P5G3"/>